<feature type="transmembrane region" description="Helical" evidence="1">
    <location>
        <begin position="122"/>
        <end position="142"/>
    </location>
</feature>
<proteinExistence type="predicted"/>
<dbReference type="AlphaFoldDB" id="S6G8F5"/>
<reference evidence="2 3" key="1">
    <citation type="journal article" date="2013" name="Genome Announc.">
        <title>Draft Genome Sequences of Mycoplasma auris and Mycoplasma yeatsii, Two Species of the Ear Canal of Caprinae.</title>
        <authorList>
            <person name="Dordet-Frisoni E."/>
            <person name="Baranowski E."/>
            <person name="Barre A."/>
            <person name="Blanchard A."/>
            <person name="Breton M."/>
            <person name="Couture C."/>
            <person name="Dupuy V."/>
            <person name="Gaurivaud P."/>
            <person name="Jacob D."/>
            <person name="Lemaitre C."/>
            <person name="Manso-Silvan L."/>
            <person name="Nikolski M."/>
            <person name="Nouvel L.X."/>
            <person name="Poumarat F."/>
            <person name="Sirand-Pugnet P."/>
            <person name="Thebault P."/>
            <person name="Theil S."/>
            <person name="Thiaucourt F."/>
            <person name="Citti C."/>
            <person name="Tardy F."/>
        </authorList>
    </citation>
    <scope>NUCLEOTIDE SEQUENCE [LARGE SCALE GENOMIC DNA]</scope>
    <source>
        <strain evidence="2 3">13926</strain>
    </source>
</reference>
<keyword evidence="1" id="KW-0812">Transmembrane</keyword>
<feature type="transmembrane region" description="Helical" evidence="1">
    <location>
        <begin position="6"/>
        <end position="27"/>
    </location>
</feature>
<accession>S6G8F5</accession>
<comment type="caution">
    <text evidence="2">The sequence shown here is derived from an EMBL/GenBank/DDBJ whole genome shotgun (WGS) entry which is preliminary data.</text>
</comment>
<organism evidence="2 3">
    <name type="scientific">Mycoplasma yeatsii 13926</name>
    <dbReference type="NCBI Taxonomy" id="1188240"/>
    <lineage>
        <taxon>Bacteria</taxon>
        <taxon>Bacillati</taxon>
        <taxon>Mycoplasmatota</taxon>
        <taxon>Mollicutes</taxon>
        <taxon>Mycoplasmataceae</taxon>
        <taxon>Mycoplasma</taxon>
    </lineage>
</organism>
<evidence type="ECO:0000313" key="2">
    <source>
        <dbReference type="EMBL" id="EOA07040.1"/>
    </source>
</evidence>
<sequence>MFFTILNYFLLIPIYLITFFVMFRIVLKNISRKHVHPLCVDFYQKHIDLTNVRKRVLWLSIKLWFYLFVAIMFVLILNIVLDTGAFNFKFRLNEGWIRSITHIIFKFLFRTSIANEAYKNPFFIFFCIFVISCIILAIFSFIKLLPTKSEKKILLEHWEKWKTLYSNSEYKKINMKFQSSSDFKKPKGEPDKLKDQQLKIKSIFTNKNISELKCAYSFLNYLEKSWDLITDADLYNAINFLENDSVVIIDEKECSDYDQIIETLISNYFYLYFKNKNNN</sequence>
<keyword evidence="1" id="KW-1133">Transmembrane helix</keyword>
<dbReference type="EMBL" id="AORK01000025">
    <property type="protein sequence ID" value="EOA07040.1"/>
    <property type="molecule type" value="Genomic_DNA"/>
</dbReference>
<dbReference type="PATRIC" id="fig|1188240.3.peg.613"/>
<name>S6G8F5_9MOLU</name>
<feature type="transmembrane region" description="Helical" evidence="1">
    <location>
        <begin position="63"/>
        <end position="81"/>
    </location>
</feature>
<protein>
    <recommendedName>
        <fullName evidence="4">Transmembrane protein</fullName>
    </recommendedName>
</protein>
<evidence type="ECO:0000256" key="1">
    <source>
        <dbReference type="SAM" id="Phobius"/>
    </source>
</evidence>
<evidence type="ECO:0008006" key="4">
    <source>
        <dbReference type="Google" id="ProtNLM"/>
    </source>
</evidence>
<evidence type="ECO:0000313" key="3">
    <source>
        <dbReference type="Proteomes" id="UP000015348"/>
    </source>
</evidence>
<keyword evidence="1" id="KW-0472">Membrane</keyword>
<dbReference type="Proteomes" id="UP000015348">
    <property type="component" value="Unassembled WGS sequence"/>
</dbReference>
<gene>
    <name evidence="2" type="ORF">MYEA_6240</name>
</gene>